<keyword evidence="2" id="KW-1185">Reference proteome</keyword>
<protein>
    <submittedName>
        <fullName evidence="1">Phage tail assembly chaperone</fullName>
    </submittedName>
</protein>
<evidence type="ECO:0000313" key="1">
    <source>
        <dbReference type="EMBL" id="MCW1934121.1"/>
    </source>
</evidence>
<comment type="caution">
    <text evidence="1">The sequence shown here is derived from an EMBL/GenBank/DDBJ whole genome shotgun (WGS) entry which is preliminary data.</text>
</comment>
<sequence>MLKIARNPEFTHDVTVRVPVDGGFADQKFKARFRVIPWAELNVFERDADEQTRMVWVGWDGIVDDADVPIPFSDSMRDTLISLPFVRMAVLNAYVDAVAGAKRGN</sequence>
<dbReference type="RefSeq" id="WP_264506946.1">
    <property type="nucleotide sequence ID" value="NZ_JAPDFL010000001.1"/>
</dbReference>
<dbReference type="EMBL" id="JAPDFL010000001">
    <property type="protein sequence ID" value="MCW1934121.1"/>
    <property type="molecule type" value="Genomic_DNA"/>
</dbReference>
<gene>
    <name evidence="1" type="ORF">OKW52_18130</name>
</gene>
<reference evidence="1 2" key="1">
    <citation type="submission" date="2022-10" db="EMBL/GenBank/DDBJ databases">
        <title>Pararhodobacter sp. nov., isolated from marine algae.</title>
        <authorList>
            <person name="Choi B.J."/>
            <person name="Kim J.M."/>
            <person name="Lee J.K."/>
            <person name="Choi D.G."/>
            <person name="Jeon C.O."/>
        </authorList>
    </citation>
    <scope>NUCLEOTIDE SEQUENCE [LARGE SCALE GENOMIC DNA]</scope>
    <source>
        <strain evidence="1 2">ZQ420</strain>
    </source>
</reference>
<name>A0ABT3H2Q5_9RHOB</name>
<accession>A0ABT3H2Q5</accession>
<proteinExistence type="predicted"/>
<evidence type="ECO:0000313" key="2">
    <source>
        <dbReference type="Proteomes" id="UP001208938"/>
    </source>
</evidence>
<organism evidence="1 2">
    <name type="scientific">Pararhodobacter zhoushanensis</name>
    <dbReference type="NCBI Taxonomy" id="2479545"/>
    <lineage>
        <taxon>Bacteria</taxon>
        <taxon>Pseudomonadati</taxon>
        <taxon>Pseudomonadota</taxon>
        <taxon>Alphaproteobacteria</taxon>
        <taxon>Rhodobacterales</taxon>
        <taxon>Paracoccaceae</taxon>
        <taxon>Pararhodobacter</taxon>
    </lineage>
</organism>
<dbReference type="Proteomes" id="UP001208938">
    <property type="component" value="Unassembled WGS sequence"/>
</dbReference>